<evidence type="ECO:0000256" key="5">
    <source>
        <dbReference type="ARBA" id="ARBA00022857"/>
    </source>
</evidence>
<keyword evidence="5" id="KW-0521">NADP</keyword>
<proteinExistence type="inferred from homology"/>
<name>A0A6A5WXL4_9PLEO</name>
<keyword evidence="6" id="KW-0560">Oxidoreductase</keyword>
<dbReference type="Gene3D" id="3.40.309.10">
    <property type="entry name" value="Aldehyde Dehydrogenase, Chain A, domain 2"/>
    <property type="match status" value="1"/>
</dbReference>
<dbReference type="FunFam" id="3.40.309.10:FF:000006">
    <property type="entry name" value="Gamma-glutamyl phosphate reductase"/>
    <property type="match status" value="1"/>
</dbReference>
<comment type="catalytic activity">
    <reaction evidence="7">
        <text>L-glutamate 5-semialdehyde + phosphate + NADP(+) = L-glutamyl 5-phosphate + NADPH + H(+)</text>
        <dbReference type="Rhea" id="RHEA:19541"/>
        <dbReference type="ChEBI" id="CHEBI:15378"/>
        <dbReference type="ChEBI" id="CHEBI:43474"/>
        <dbReference type="ChEBI" id="CHEBI:57783"/>
        <dbReference type="ChEBI" id="CHEBI:58066"/>
        <dbReference type="ChEBI" id="CHEBI:58274"/>
        <dbReference type="ChEBI" id="CHEBI:58349"/>
        <dbReference type="EC" id="1.2.1.41"/>
    </reaction>
</comment>
<dbReference type="InterPro" id="IPR016163">
    <property type="entry name" value="Ald_DH_C"/>
</dbReference>
<evidence type="ECO:0000256" key="8">
    <source>
        <dbReference type="ARBA" id="ARBA00059423"/>
    </source>
</evidence>
<evidence type="ECO:0000256" key="6">
    <source>
        <dbReference type="ARBA" id="ARBA00023002"/>
    </source>
</evidence>
<accession>A0A6A5WXL4</accession>
<dbReference type="EMBL" id="ML977561">
    <property type="protein sequence ID" value="KAF2005858.1"/>
    <property type="molecule type" value="Genomic_DNA"/>
</dbReference>
<dbReference type="GO" id="GO:0055129">
    <property type="term" value="P:L-proline biosynthetic process"/>
    <property type="evidence" value="ECO:0007669"/>
    <property type="project" value="UniProtKB-UniPathway"/>
</dbReference>
<dbReference type="Pfam" id="PF00171">
    <property type="entry name" value="Aldedh"/>
    <property type="match status" value="1"/>
</dbReference>
<evidence type="ECO:0000256" key="7">
    <source>
        <dbReference type="ARBA" id="ARBA00049024"/>
    </source>
</evidence>
<evidence type="ECO:0000256" key="1">
    <source>
        <dbReference type="ARBA" id="ARBA00004985"/>
    </source>
</evidence>
<evidence type="ECO:0000313" key="13">
    <source>
        <dbReference type="EMBL" id="KAF2005858.1"/>
    </source>
</evidence>
<dbReference type="InterPro" id="IPR000965">
    <property type="entry name" value="GPR_dom"/>
</dbReference>
<dbReference type="PROSITE" id="PS01223">
    <property type="entry name" value="PROA"/>
    <property type="match status" value="1"/>
</dbReference>
<organism evidence="13 14">
    <name type="scientific">Amniculicola lignicola CBS 123094</name>
    <dbReference type="NCBI Taxonomy" id="1392246"/>
    <lineage>
        <taxon>Eukaryota</taxon>
        <taxon>Fungi</taxon>
        <taxon>Dikarya</taxon>
        <taxon>Ascomycota</taxon>
        <taxon>Pezizomycotina</taxon>
        <taxon>Dothideomycetes</taxon>
        <taxon>Pleosporomycetidae</taxon>
        <taxon>Pleosporales</taxon>
        <taxon>Amniculicolaceae</taxon>
        <taxon>Amniculicola</taxon>
    </lineage>
</organism>
<dbReference type="HAMAP" id="MF_00412">
    <property type="entry name" value="ProA"/>
    <property type="match status" value="1"/>
</dbReference>
<evidence type="ECO:0000256" key="11">
    <source>
        <dbReference type="ARBA" id="ARBA00077451"/>
    </source>
</evidence>
<evidence type="ECO:0000256" key="4">
    <source>
        <dbReference type="ARBA" id="ARBA00022650"/>
    </source>
</evidence>
<dbReference type="EC" id="1.2.1.41" evidence="2"/>
<evidence type="ECO:0000313" key="14">
    <source>
        <dbReference type="Proteomes" id="UP000799779"/>
    </source>
</evidence>
<dbReference type="GO" id="GO:0004350">
    <property type="term" value="F:glutamate-5-semialdehyde dehydrogenase activity"/>
    <property type="evidence" value="ECO:0007669"/>
    <property type="project" value="UniProtKB-EC"/>
</dbReference>
<dbReference type="AlphaFoldDB" id="A0A6A5WXL4"/>
<dbReference type="PANTHER" id="PTHR11063:SF8">
    <property type="entry name" value="DELTA-1-PYRROLINE-5-CARBOXYLATE SYNTHASE"/>
    <property type="match status" value="1"/>
</dbReference>
<feature type="domain" description="Aldehyde dehydrogenase" evidence="12">
    <location>
        <begin position="11"/>
        <end position="285"/>
    </location>
</feature>
<evidence type="ECO:0000256" key="9">
    <source>
        <dbReference type="ARBA" id="ARBA00060997"/>
    </source>
</evidence>
<dbReference type="PANTHER" id="PTHR11063">
    <property type="entry name" value="GLUTAMATE SEMIALDEHYDE DEHYDROGENASE"/>
    <property type="match status" value="1"/>
</dbReference>
<evidence type="ECO:0000256" key="2">
    <source>
        <dbReference type="ARBA" id="ARBA00013002"/>
    </source>
</evidence>
<dbReference type="UniPathway" id="UPA00098">
    <property type="reaction ID" value="UER00360"/>
</dbReference>
<dbReference type="InterPro" id="IPR016161">
    <property type="entry name" value="Ald_DH/histidinol_DH"/>
</dbReference>
<reference evidence="13" key="1">
    <citation type="journal article" date="2020" name="Stud. Mycol.">
        <title>101 Dothideomycetes genomes: a test case for predicting lifestyles and emergence of pathogens.</title>
        <authorList>
            <person name="Haridas S."/>
            <person name="Albert R."/>
            <person name="Binder M."/>
            <person name="Bloem J."/>
            <person name="Labutti K."/>
            <person name="Salamov A."/>
            <person name="Andreopoulos B."/>
            <person name="Baker S."/>
            <person name="Barry K."/>
            <person name="Bills G."/>
            <person name="Bluhm B."/>
            <person name="Cannon C."/>
            <person name="Castanera R."/>
            <person name="Culley D."/>
            <person name="Daum C."/>
            <person name="Ezra D."/>
            <person name="Gonzalez J."/>
            <person name="Henrissat B."/>
            <person name="Kuo A."/>
            <person name="Liang C."/>
            <person name="Lipzen A."/>
            <person name="Lutzoni F."/>
            <person name="Magnuson J."/>
            <person name="Mondo S."/>
            <person name="Nolan M."/>
            <person name="Ohm R."/>
            <person name="Pangilinan J."/>
            <person name="Park H.-J."/>
            <person name="Ramirez L."/>
            <person name="Alfaro M."/>
            <person name="Sun H."/>
            <person name="Tritt A."/>
            <person name="Yoshinaga Y."/>
            <person name="Zwiers L.-H."/>
            <person name="Turgeon B."/>
            <person name="Goodwin S."/>
            <person name="Spatafora J."/>
            <person name="Crous P."/>
            <person name="Grigoriev I."/>
        </authorList>
    </citation>
    <scope>NUCLEOTIDE SEQUENCE</scope>
    <source>
        <strain evidence="13">CBS 123094</strain>
    </source>
</reference>
<dbReference type="NCBIfam" id="NF001221">
    <property type="entry name" value="PRK00197.1"/>
    <property type="match status" value="1"/>
</dbReference>
<dbReference type="InterPro" id="IPR016162">
    <property type="entry name" value="Ald_DH_N"/>
</dbReference>
<keyword evidence="3" id="KW-0028">Amino-acid biosynthesis</keyword>
<comment type="similarity">
    <text evidence="9">Belongs to the gamma-glutamyl phosphate reductase family.</text>
</comment>
<evidence type="ECO:0000256" key="10">
    <source>
        <dbReference type="ARBA" id="ARBA00075718"/>
    </source>
</evidence>
<dbReference type="NCBIfam" id="TIGR00407">
    <property type="entry name" value="proA"/>
    <property type="match status" value="1"/>
</dbReference>
<gene>
    <name evidence="13" type="ORF">P154DRAFT_542379</name>
</gene>
<comment type="function">
    <text evidence="8">Catalyzes the NADPH dependent reduction of L-gamma-glutamyl 5-phosphate into L-glutamate 5-semialdehyde and phosphate. The product spontaneously undergoes cyclization to form 1-pyrroline-5-carboxylate.</text>
</comment>
<keyword evidence="14" id="KW-1185">Reference proteome</keyword>
<dbReference type="OrthoDB" id="1934954at2759"/>
<dbReference type="Proteomes" id="UP000799779">
    <property type="component" value="Unassembled WGS sequence"/>
</dbReference>
<comment type="pathway">
    <text evidence="1">Amino-acid biosynthesis; L-proline biosynthesis; L-glutamate 5-semialdehyde from L-glutamate: step 2/2.</text>
</comment>
<evidence type="ECO:0000256" key="3">
    <source>
        <dbReference type="ARBA" id="ARBA00022605"/>
    </source>
</evidence>
<dbReference type="Gene3D" id="3.40.605.10">
    <property type="entry name" value="Aldehyde Dehydrogenase, Chain A, domain 1"/>
    <property type="match status" value="1"/>
</dbReference>
<keyword evidence="4" id="KW-0641">Proline biosynthesis</keyword>
<protein>
    <recommendedName>
        <fullName evidence="2">glutamate-5-semialdehyde dehydrogenase</fullName>
        <ecNumber evidence="2">1.2.1.41</ecNumber>
    </recommendedName>
    <alternativeName>
        <fullName evidence="11">Glutamate-5-semialdehyde dehydrogenase</fullName>
    </alternativeName>
    <alternativeName>
        <fullName evidence="10">Glutamyl-gamma-semialdehyde dehydrogenase</fullName>
    </alternativeName>
</protein>
<sequence length="474" mass="50585">MSLTNATPLQVAQSARLGSRKLAVLSTEERNAALTAIHEALAAGKDEVLVANAKDLEAANKAAAGGTLSQSLVKRLDLGKKGKYEDMLQGILDVRDLEDPINKTTSRTLLDDDLLLTRLTCPIGVLLIIFEARPEVIANISALALKSGNAAILKGGRESSHSFAAIASLISSALSSTAVPPSCLQLVQTHDVVADLLKLDDYIDLCIPRGGNALVKYVKNSTSIPVLGHADGLCITYLCADYPVEKAIKILIDAKTSYPAGCNSLEQLLVESSALTTTLPAVAQALLDKGVSLRCDPLALSALKEKLDSHSAALLQEAGEKDYDTEFLDLILAIKTVDNVEEAISHINTHSSHHTDAILTSSSSAAKHFLSSIDSSSVYWNTSTRMADGQRYGFGTEVGISTNKIHSRGPVGLEGLTIYKWTIEGDAQVSAEYGAGGKAWKHQKLPTGDDEWTAQNDEEKELLRKFRAGKTNSV</sequence>
<dbReference type="InterPro" id="IPR020593">
    <property type="entry name" value="G-glutamylP_reductase_CS"/>
</dbReference>
<evidence type="ECO:0000259" key="12">
    <source>
        <dbReference type="Pfam" id="PF00171"/>
    </source>
</evidence>
<dbReference type="SUPFAM" id="SSF53720">
    <property type="entry name" value="ALDH-like"/>
    <property type="match status" value="1"/>
</dbReference>
<dbReference type="InterPro" id="IPR015590">
    <property type="entry name" value="Aldehyde_DH_dom"/>
</dbReference>
<dbReference type="CDD" id="cd07079">
    <property type="entry name" value="ALDH_F18-19_ProA-GPR"/>
    <property type="match status" value="1"/>
</dbReference>